<feature type="transmembrane region" description="Helical" evidence="1">
    <location>
        <begin position="47"/>
        <end position="68"/>
    </location>
</feature>
<keyword evidence="1" id="KW-1133">Transmembrane helix</keyword>
<keyword evidence="1" id="KW-0812">Transmembrane</keyword>
<dbReference type="Pfam" id="PF11188">
    <property type="entry name" value="DUF2975"/>
    <property type="match status" value="1"/>
</dbReference>
<accession>A0A069RID9</accession>
<feature type="transmembrane region" description="Helical" evidence="1">
    <location>
        <begin position="7"/>
        <end position="27"/>
    </location>
</feature>
<dbReference type="Proteomes" id="UP000027946">
    <property type="component" value="Unassembled WGS sequence"/>
</dbReference>
<organism evidence="2 3">
    <name type="scientific">Peptoclostridium litorale DSM 5388</name>
    <dbReference type="NCBI Taxonomy" id="1121324"/>
    <lineage>
        <taxon>Bacteria</taxon>
        <taxon>Bacillati</taxon>
        <taxon>Bacillota</taxon>
        <taxon>Clostridia</taxon>
        <taxon>Peptostreptococcales</taxon>
        <taxon>Peptoclostridiaceae</taxon>
        <taxon>Peptoclostridium</taxon>
    </lineage>
</organism>
<dbReference type="EMBL" id="JJMM01000002">
    <property type="protein sequence ID" value="KDR96553.1"/>
    <property type="molecule type" value="Genomic_DNA"/>
</dbReference>
<reference evidence="2 3" key="1">
    <citation type="submission" date="2014-03" db="EMBL/GenBank/DDBJ databases">
        <title>Genome sequence of Clostridium litorale W6, DSM 5388.</title>
        <authorList>
            <person name="Poehlein A."/>
            <person name="Jagirdar A."/>
            <person name="Khonsari B."/>
            <person name="Chibani C.M."/>
            <person name="Gutierrez Gutierrez D.A."/>
            <person name="Davydova E."/>
            <person name="Alghaithi H.S."/>
            <person name="Nair K.P."/>
            <person name="Dhamotharan K."/>
            <person name="Chandran L."/>
            <person name="G W."/>
            <person name="Daniel R."/>
        </authorList>
    </citation>
    <scope>NUCLEOTIDE SEQUENCE [LARGE SCALE GENOMIC DNA]</scope>
    <source>
        <strain evidence="2 3">W6</strain>
    </source>
</reference>
<dbReference type="OrthoDB" id="1100174at2"/>
<evidence type="ECO:0008006" key="4">
    <source>
        <dbReference type="Google" id="ProtNLM"/>
    </source>
</evidence>
<dbReference type="AlphaFoldDB" id="A0A069RID9"/>
<gene>
    <name evidence="2" type="ORF">CLIT_2c01590</name>
</gene>
<feature type="transmembrane region" description="Helical" evidence="1">
    <location>
        <begin position="89"/>
        <end position="111"/>
    </location>
</feature>
<dbReference type="RefSeq" id="WP_038261050.1">
    <property type="nucleotide sequence ID" value="NZ_FSRH01000001.1"/>
</dbReference>
<sequence length="158" mass="17047">MKTEKTAFLKLAVLGMGIVVFMLSIFWLPKAAGNILGSNSENANLKYPALMGIYFTVIPFYIVLYQALKLLKNIELKNTFSKPAAKSLNLIKCCACAIAFVYAAGAALLGMKTVLNASIAAVPITFMFAALTIALFAAVLEELLMTAIEIKSENDLTI</sequence>
<name>A0A069RID9_PEPLI</name>
<keyword evidence="3" id="KW-1185">Reference proteome</keyword>
<proteinExistence type="predicted"/>
<feature type="transmembrane region" description="Helical" evidence="1">
    <location>
        <begin position="117"/>
        <end position="140"/>
    </location>
</feature>
<protein>
    <recommendedName>
        <fullName evidence="4">DUF2975 domain-containing protein</fullName>
    </recommendedName>
</protein>
<evidence type="ECO:0000256" key="1">
    <source>
        <dbReference type="SAM" id="Phobius"/>
    </source>
</evidence>
<comment type="caution">
    <text evidence="2">The sequence shown here is derived from an EMBL/GenBank/DDBJ whole genome shotgun (WGS) entry which is preliminary data.</text>
</comment>
<dbReference type="STRING" id="1121324.CLIT_2c01590"/>
<evidence type="ECO:0000313" key="3">
    <source>
        <dbReference type="Proteomes" id="UP000027946"/>
    </source>
</evidence>
<evidence type="ECO:0000313" key="2">
    <source>
        <dbReference type="EMBL" id="KDR96553.1"/>
    </source>
</evidence>
<dbReference type="InterPro" id="IPR021354">
    <property type="entry name" value="DUF2975"/>
</dbReference>
<keyword evidence="1" id="KW-0472">Membrane</keyword>
<dbReference type="eggNOG" id="ENOG5032H7G">
    <property type="taxonomic scope" value="Bacteria"/>
</dbReference>